<dbReference type="Proteomes" id="UP000266673">
    <property type="component" value="Unassembled WGS sequence"/>
</dbReference>
<accession>A0A397UD80</accession>
<evidence type="ECO:0000313" key="2">
    <source>
        <dbReference type="Proteomes" id="UP000266673"/>
    </source>
</evidence>
<gene>
    <name evidence="1" type="ORF">C2G38_2252550</name>
</gene>
<organism evidence="1 2">
    <name type="scientific">Gigaspora rosea</name>
    <dbReference type="NCBI Taxonomy" id="44941"/>
    <lineage>
        <taxon>Eukaryota</taxon>
        <taxon>Fungi</taxon>
        <taxon>Fungi incertae sedis</taxon>
        <taxon>Mucoromycota</taxon>
        <taxon>Glomeromycotina</taxon>
        <taxon>Glomeromycetes</taxon>
        <taxon>Diversisporales</taxon>
        <taxon>Gigasporaceae</taxon>
        <taxon>Gigaspora</taxon>
    </lineage>
</organism>
<comment type="caution">
    <text evidence="1">The sequence shown here is derived from an EMBL/GenBank/DDBJ whole genome shotgun (WGS) entry which is preliminary data.</text>
</comment>
<sequence length="152" mass="17393">MDEDNTFEELIDSIEPTSSGSISQNALEPGTLIVTNHPPKRVKKDPFWNELTEVGDKRHCNLCNKAYRAKKCFRKQKYNQPNTWAINERQQPFISVHDTDLYSSNPVIFRNVHTVKYLQYSGDDLGDYASSDDFDEVVGNGPDKVSDKFAYP</sequence>
<proteinExistence type="predicted"/>
<evidence type="ECO:0000313" key="1">
    <source>
        <dbReference type="EMBL" id="RIB07561.1"/>
    </source>
</evidence>
<reference evidence="1 2" key="1">
    <citation type="submission" date="2018-06" db="EMBL/GenBank/DDBJ databases">
        <title>Comparative genomics reveals the genomic features of Rhizophagus irregularis, R. cerebriforme, R. diaphanum and Gigaspora rosea, and their symbiotic lifestyle signature.</title>
        <authorList>
            <person name="Morin E."/>
            <person name="San Clemente H."/>
            <person name="Chen E.C.H."/>
            <person name="De La Providencia I."/>
            <person name="Hainaut M."/>
            <person name="Kuo A."/>
            <person name="Kohler A."/>
            <person name="Murat C."/>
            <person name="Tang N."/>
            <person name="Roy S."/>
            <person name="Loubradou J."/>
            <person name="Henrissat B."/>
            <person name="Grigoriev I.V."/>
            <person name="Corradi N."/>
            <person name="Roux C."/>
            <person name="Martin F.M."/>
        </authorList>
    </citation>
    <scope>NUCLEOTIDE SEQUENCE [LARGE SCALE GENOMIC DNA]</scope>
    <source>
        <strain evidence="1 2">DAOM 194757</strain>
    </source>
</reference>
<dbReference type="EMBL" id="QKWP01001635">
    <property type="protein sequence ID" value="RIB07561.1"/>
    <property type="molecule type" value="Genomic_DNA"/>
</dbReference>
<name>A0A397UD80_9GLOM</name>
<protein>
    <submittedName>
        <fullName evidence="1">Uncharacterized protein</fullName>
    </submittedName>
</protein>
<keyword evidence="2" id="KW-1185">Reference proteome</keyword>
<dbReference type="AlphaFoldDB" id="A0A397UD80"/>